<accession>A0A1L6J7B0</accession>
<dbReference type="Pfam" id="PF13563">
    <property type="entry name" value="2_5_RNA_ligase2"/>
    <property type="match status" value="1"/>
</dbReference>
<dbReference type="RefSeq" id="WP_075150840.1">
    <property type="nucleotide sequence ID" value="NZ_CP018820.1"/>
</dbReference>
<evidence type="ECO:0000313" key="3">
    <source>
        <dbReference type="EMBL" id="RSY87989.1"/>
    </source>
</evidence>
<dbReference type="InterPro" id="IPR009097">
    <property type="entry name" value="Cyclic_Pdiesterase"/>
</dbReference>
<dbReference type="OrthoDB" id="7770344at2"/>
<organism evidence="1 4">
    <name type="scientific">Sphingomonas koreensis</name>
    <dbReference type="NCBI Taxonomy" id="93064"/>
    <lineage>
        <taxon>Bacteria</taxon>
        <taxon>Pseudomonadati</taxon>
        <taxon>Pseudomonadota</taxon>
        <taxon>Alphaproteobacteria</taxon>
        <taxon>Sphingomonadales</taxon>
        <taxon>Sphingomonadaceae</taxon>
        <taxon>Sphingomonas</taxon>
    </lineage>
</organism>
<evidence type="ECO:0000313" key="4">
    <source>
        <dbReference type="Proteomes" id="UP000185161"/>
    </source>
</evidence>
<evidence type="ECO:0008006" key="7">
    <source>
        <dbReference type="Google" id="ProtNLM"/>
    </source>
</evidence>
<reference evidence="5 6" key="3">
    <citation type="submission" date="2018-07" db="EMBL/GenBank/DDBJ databases">
        <title>Genomic and Epidemiologic Investigation of an Indolent Hospital Outbreak.</title>
        <authorList>
            <person name="Johnson R.C."/>
            <person name="Deming C."/>
            <person name="Conlan S."/>
            <person name="Zellmer C.J."/>
            <person name="Michelin A.V."/>
            <person name="Lee-Lin S."/>
            <person name="Thomas P.J."/>
            <person name="Park M."/>
            <person name="Weingarten R.A."/>
            <person name="Less J."/>
            <person name="Dekker J.P."/>
            <person name="Frank K.M."/>
            <person name="Musser K.A."/>
            <person name="Mcquiston J.R."/>
            <person name="Henderson D.K."/>
            <person name="Lau A.F."/>
            <person name="Palmore T.N."/>
            <person name="Segre J.A."/>
        </authorList>
    </citation>
    <scope>NUCLEOTIDE SEQUENCE [LARGE SCALE GENOMIC DNA]</scope>
    <source>
        <strain evidence="3 6">SK-CDC1_0717</strain>
        <strain evidence="2 5">SK-NIH.Env10_0317</strain>
    </source>
</reference>
<evidence type="ECO:0000313" key="6">
    <source>
        <dbReference type="Proteomes" id="UP000287746"/>
    </source>
</evidence>
<dbReference type="Gene3D" id="3.90.1140.10">
    <property type="entry name" value="Cyclic phosphodiesterase"/>
    <property type="match status" value="1"/>
</dbReference>
<dbReference type="Proteomes" id="UP000287746">
    <property type="component" value="Unassembled WGS sequence"/>
</dbReference>
<sequence length="185" mass="21274">MTIPDIQGSLSHQSRQNDDQLLYLMLKPSPELAAAMDRLREQYELSRNYAAERFHITLLPFGDIRTLESHDLMRIRHAMASLQAEPFDVTLNRIRGNALVGSRMRALRNFQRALLARLNTCGIDIDYTFDPHASLTYQPWQRRNISVPPITWRAERLLLVNSIHGVGHKLVDSWPLIARQGAFGF</sequence>
<name>A0A1L6J7B0_9SPHN</name>
<dbReference type="SUPFAM" id="SSF55144">
    <property type="entry name" value="LigT-like"/>
    <property type="match status" value="1"/>
</dbReference>
<dbReference type="EMBL" id="QQWO01000001">
    <property type="protein sequence ID" value="RSV08123.1"/>
    <property type="molecule type" value="Genomic_DNA"/>
</dbReference>
<dbReference type="GeneID" id="44131877"/>
<dbReference type="KEGG" id="skr:BRX40_04815"/>
<reference evidence="4" key="2">
    <citation type="submission" date="2016-12" db="EMBL/GenBank/DDBJ databases">
        <title>Whole genome sequencing of Sphingomonas sp. ABOJV.</title>
        <authorList>
            <person name="Conlan S."/>
            <person name="Thomas P.J."/>
            <person name="Mullikin J."/>
            <person name="Palmore T.N."/>
            <person name="Frank K.M."/>
            <person name="Segre J.A."/>
        </authorList>
    </citation>
    <scope>NUCLEOTIDE SEQUENCE [LARGE SCALE GENOMIC DNA]</scope>
    <source>
        <strain evidence="4">ABOJV</strain>
    </source>
</reference>
<gene>
    <name evidence="1" type="ORF">BRX40_04815</name>
    <name evidence="2" type="ORF">CA257_01195</name>
    <name evidence="3" type="ORF">DAH66_05840</name>
</gene>
<proteinExistence type="predicted"/>
<protein>
    <recommendedName>
        <fullName evidence="7">2'-5' RNA ligase</fullName>
    </recommendedName>
</protein>
<dbReference type="EMBL" id="QQYZ01000004">
    <property type="protein sequence ID" value="RSY87989.1"/>
    <property type="molecule type" value="Genomic_DNA"/>
</dbReference>
<dbReference type="STRING" id="93064.BRX40_04815"/>
<reference evidence="1" key="1">
    <citation type="submission" date="2016-12" db="EMBL/GenBank/DDBJ databases">
        <title>Whole genome sequencing of Sphingomonas koreensis.</title>
        <authorList>
            <person name="Conlan S."/>
            <person name="Thomas P.J."/>
            <person name="Mullikin J."/>
            <person name="Palmore T.N."/>
            <person name="Frank K.M."/>
            <person name="Segre J.A."/>
        </authorList>
    </citation>
    <scope>NUCLEOTIDE SEQUENCE</scope>
    <source>
        <strain evidence="1">ABOJV</strain>
    </source>
</reference>
<dbReference type="Proteomes" id="UP000185161">
    <property type="component" value="Chromosome"/>
</dbReference>
<evidence type="ECO:0000313" key="2">
    <source>
        <dbReference type="EMBL" id="RSV08123.1"/>
    </source>
</evidence>
<keyword evidence="4" id="KW-1185">Reference proteome</keyword>
<dbReference type="EMBL" id="CP018820">
    <property type="protein sequence ID" value="APR51843.1"/>
    <property type="molecule type" value="Genomic_DNA"/>
</dbReference>
<evidence type="ECO:0000313" key="5">
    <source>
        <dbReference type="Proteomes" id="UP000286681"/>
    </source>
</evidence>
<dbReference type="Proteomes" id="UP000286681">
    <property type="component" value="Unassembled WGS sequence"/>
</dbReference>
<evidence type="ECO:0000313" key="1">
    <source>
        <dbReference type="EMBL" id="APR51843.1"/>
    </source>
</evidence>
<dbReference type="AlphaFoldDB" id="A0A1L6J7B0"/>